<keyword evidence="3" id="KW-1185">Reference proteome</keyword>
<evidence type="ECO:0000256" key="1">
    <source>
        <dbReference type="SAM" id="MobiDB-lite"/>
    </source>
</evidence>
<dbReference type="RefSeq" id="XP_041192669.1">
    <property type="nucleotide sequence ID" value="XM_041340260.1"/>
</dbReference>
<reference evidence="2" key="1">
    <citation type="journal article" date="2020" name="New Phytol.">
        <title>Comparative genomics reveals dynamic genome evolution in host specialist ectomycorrhizal fungi.</title>
        <authorList>
            <person name="Lofgren L.A."/>
            <person name="Nguyen N.H."/>
            <person name="Vilgalys R."/>
            <person name="Ruytinx J."/>
            <person name="Liao H.L."/>
            <person name="Branco S."/>
            <person name="Kuo A."/>
            <person name="LaButti K."/>
            <person name="Lipzen A."/>
            <person name="Andreopoulos W."/>
            <person name="Pangilinan J."/>
            <person name="Riley R."/>
            <person name="Hundley H."/>
            <person name="Na H."/>
            <person name="Barry K."/>
            <person name="Grigoriev I.V."/>
            <person name="Stajich J.E."/>
            <person name="Kennedy P.G."/>
        </authorList>
    </citation>
    <scope>NUCLEOTIDE SEQUENCE</scope>
    <source>
        <strain evidence="2">MN1</strain>
    </source>
</reference>
<comment type="caution">
    <text evidence="2">The sequence shown here is derived from an EMBL/GenBank/DDBJ whole genome shotgun (WGS) entry which is preliminary data.</text>
</comment>
<gene>
    <name evidence="2" type="ORF">BJ212DRAFT_1481495</name>
</gene>
<organism evidence="2 3">
    <name type="scientific">Suillus subaureus</name>
    <dbReference type="NCBI Taxonomy" id="48587"/>
    <lineage>
        <taxon>Eukaryota</taxon>
        <taxon>Fungi</taxon>
        <taxon>Dikarya</taxon>
        <taxon>Basidiomycota</taxon>
        <taxon>Agaricomycotina</taxon>
        <taxon>Agaricomycetes</taxon>
        <taxon>Agaricomycetidae</taxon>
        <taxon>Boletales</taxon>
        <taxon>Suillineae</taxon>
        <taxon>Suillaceae</taxon>
        <taxon>Suillus</taxon>
    </lineage>
</organism>
<accession>A0A9P7JDB1</accession>
<feature type="region of interest" description="Disordered" evidence="1">
    <location>
        <begin position="1"/>
        <end position="29"/>
    </location>
</feature>
<sequence>MTQRHPVQSQSAQPPPWEPVGAGHAPPPIVNIPLAQGKEIKNEDFIPDEDYVPSCPPSPNPNSQHQEIMQLVDCAVASKRFW</sequence>
<name>A0A9P7JDB1_9AGAM</name>
<evidence type="ECO:0000313" key="2">
    <source>
        <dbReference type="EMBL" id="KAG1815738.1"/>
    </source>
</evidence>
<feature type="compositionally biased region" description="Polar residues" evidence="1">
    <location>
        <begin position="1"/>
        <end position="12"/>
    </location>
</feature>
<protein>
    <submittedName>
        <fullName evidence="2">Uncharacterized protein</fullName>
    </submittedName>
</protein>
<dbReference type="OrthoDB" id="10560334at2759"/>
<dbReference type="Proteomes" id="UP000807769">
    <property type="component" value="Unassembled WGS sequence"/>
</dbReference>
<dbReference type="GeneID" id="64634276"/>
<dbReference type="EMBL" id="JABBWG010000018">
    <property type="protein sequence ID" value="KAG1815738.1"/>
    <property type="molecule type" value="Genomic_DNA"/>
</dbReference>
<proteinExistence type="predicted"/>
<dbReference type="AlphaFoldDB" id="A0A9P7JDB1"/>
<evidence type="ECO:0000313" key="3">
    <source>
        <dbReference type="Proteomes" id="UP000807769"/>
    </source>
</evidence>